<sequence>MQPEPSKVPERHASQRRHSSVRADASTFLCRRLGGCGAAAGLGAEVAQVIGSHVRKTISNPALQWSNTCPVRMRCLLNPSGTMIPDIPSQTGP</sequence>
<dbReference type="AlphaFoldDB" id="A0A0S4TPN2"/>
<dbReference type="Gene3D" id="3.90.1720.70">
    <property type="match status" value="1"/>
</dbReference>
<dbReference type="EMBL" id="LN899819">
    <property type="protein sequence ID" value="CUV12011.1"/>
    <property type="molecule type" value="Genomic_DNA"/>
</dbReference>
<name>A0A0S4TPN2_RALSL</name>
<reference evidence="2" key="1">
    <citation type="submission" date="2015-10" db="EMBL/GenBank/DDBJ databases">
        <authorList>
            <person name="Gilbert D.G."/>
        </authorList>
    </citation>
    <scope>NUCLEOTIDE SEQUENCE</scope>
    <source>
        <strain evidence="2">Phyl III-seqv23</strain>
    </source>
</reference>
<feature type="region of interest" description="Disordered" evidence="1">
    <location>
        <begin position="1"/>
        <end position="22"/>
    </location>
</feature>
<evidence type="ECO:0000313" key="2">
    <source>
        <dbReference type="EMBL" id="CUV12011.1"/>
    </source>
</evidence>
<accession>A0A0S4TPN2</accession>
<gene>
    <name evidence="2" type="ORF">RUN39_v1_290024</name>
</gene>
<organism evidence="2">
    <name type="scientific">Ralstonia solanacearum</name>
    <name type="common">Pseudomonas solanacearum</name>
    <dbReference type="NCBI Taxonomy" id="305"/>
    <lineage>
        <taxon>Bacteria</taxon>
        <taxon>Pseudomonadati</taxon>
        <taxon>Pseudomonadota</taxon>
        <taxon>Betaproteobacteria</taxon>
        <taxon>Burkholderiales</taxon>
        <taxon>Burkholderiaceae</taxon>
        <taxon>Ralstonia</taxon>
        <taxon>Ralstonia solanacearum species complex</taxon>
    </lineage>
</organism>
<evidence type="ECO:0000256" key="1">
    <source>
        <dbReference type="SAM" id="MobiDB-lite"/>
    </source>
</evidence>
<protein>
    <submittedName>
        <fullName evidence="2">Uncharacterized protein</fullName>
    </submittedName>
</protein>
<proteinExistence type="predicted"/>